<evidence type="ECO:0000256" key="2">
    <source>
        <dbReference type="ARBA" id="ARBA00001946"/>
    </source>
</evidence>
<dbReference type="InterPro" id="IPR036097">
    <property type="entry name" value="HisK_dim/P_sf"/>
</dbReference>
<dbReference type="InterPro" id="IPR029787">
    <property type="entry name" value="Nucleotide_cyclase"/>
</dbReference>
<dbReference type="Gene3D" id="3.30.70.270">
    <property type="match status" value="1"/>
</dbReference>
<dbReference type="CDD" id="cd01949">
    <property type="entry name" value="GGDEF"/>
    <property type="match status" value="1"/>
</dbReference>
<dbReference type="Gene3D" id="3.30.565.10">
    <property type="entry name" value="Histidine kinase-like ATPase, C-terminal domain"/>
    <property type="match status" value="1"/>
</dbReference>
<organism evidence="12 13">
    <name type="scientific">Pseudomonas morbosilactucae</name>
    <dbReference type="NCBI Taxonomy" id="2938197"/>
    <lineage>
        <taxon>Bacteria</taxon>
        <taxon>Pseudomonadati</taxon>
        <taxon>Pseudomonadota</taxon>
        <taxon>Gammaproteobacteria</taxon>
        <taxon>Pseudomonadales</taxon>
        <taxon>Pseudomonadaceae</taxon>
        <taxon>Pseudomonas</taxon>
    </lineage>
</organism>
<evidence type="ECO:0000256" key="9">
    <source>
        <dbReference type="SAM" id="Coils"/>
    </source>
</evidence>
<name>A0A9X1YZZ6_9PSED</name>
<evidence type="ECO:0000256" key="1">
    <source>
        <dbReference type="ARBA" id="ARBA00000085"/>
    </source>
</evidence>
<evidence type="ECO:0000256" key="8">
    <source>
        <dbReference type="ARBA" id="ARBA00023012"/>
    </source>
</evidence>
<dbReference type="SUPFAM" id="SSF47384">
    <property type="entry name" value="Homodimeric domain of signal transducing histidine kinase"/>
    <property type="match status" value="1"/>
</dbReference>
<dbReference type="SMART" id="SM00387">
    <property type="entry name" value="HATPase_c"/>
    <property type="match status" value="1"/>
</dbReference>
<dbReference type="InterPro" id="IPR000160">
    <property type="entry name" value="GGDEF_dom"/>
</dbReference>
<evidence type="ECO:0000313" key="12">
    <source>
        <dbReference type="EMBL" id="MCK9800726.1"/>
    </source>
</evidence>
<feature type="domain" description="Histidine kinase" evidence="10">
    <location>
        <begin position="319"/>
        <end position="535"/>
    </location>
</feature>
<evidence type="ECO:0000256" key="6">
    <source>
        <dbReference type="ARBA" id="ARBA00022679"/>
    </source>
</evidence>
<dbReference type="PANTHER" id="PTHR43547">
    <property type="entry name" value="TWO-COMPONENT HISTIDINE KINASE"/>
    <property type="match status" value="1"/>
</dbReference>
<feature type="domain" description="GGDEF" evidence="11">
    <location>
        <begin position="120"/>
        <end position="253"/>
    </location>
</feature>
<dbReference type="Proteomes" id="UP001155059">
    <property type="component" value="Unassembled WGS sequence"/>
</dbReference>
<evidence type="ECO:0000259" key="11">
    <source>
        <dbReference type="PROSITE" id="PS50887"/>
    </source>
</evidence>
<dbReference type="PROSITE" id="PS50887">
    <property type="entry name" value="GGDEF"/>
    <property type="match status" value="1"/>
</dbReference>
<evidence type="ECO:0000256" key="3">
    <source>
        <dbReference type="ARBA" id="ARBA00004533"/>
    </source>
</evidence>
<dbReference type="PRINTS" id="PR00344">
    <property type="entry name" value="BCTRLSENSOR"/>
</dbReference>
<keyword evidence="12" id="KW-0548">Nucleotidyltransferase</keyword>
<dbReference type="RefSeq" id="WP_268266427.1">
    <property type="nucleotide sequence ID" value="NZ_JALQCW010000069.1"/>
</dbReference>
<feature type="coiled-coil region" evidence="9">
    <location>
        <begin position="14"/>
        <end position="41"/>
    </location>
</feature>
<dbReference type="PANTHER" id="PTHR43547:SF2">
    <property type="entry name" value="HYBRID SIGNAL TRANSDUCTION HISTIDINE KINASE C"/>
    <property type="match status" value="1"/>
</dbReference>
<dbReference type="GO" id="GO:0016779">
    <property type="term" value="F:nucleotidyltransferase activity"/>
    <property type="evidence" value="ECO:0007669"/>
    <property type="project" value="UniProtKB-KW"/>
</dbReference>
<dbReference type="Pfam" id="PF00990">
    <property type="entry name" value="GGDEF"/>
    <property type="match status" value="1"/>
</dbReference>
<dbReference type="InterPro" id="IPR005467">
    <property type="entry name" value="His_kinase_dom"/>
</dbReference>
<keyword evidence="9" id="KW-0175">Coiled coil</keyword>
<dbReference type="Pfam" id="PF00512">
    <property type="entry name" value="HisKA"/>
    <property type="match status" value="1"/>
</dbReference>
<reference evidence="12 13" key="2">
    <citation type="journal article" date="2023" name="Plant Pathol.">
        <title>Dismantling and reorganizing Pseudomonas marginalis sensu#lato.</title>
        <authorList>
            <person name="Sawada H."/>
            <person name="Fujikawa T."/>
            <person name="Satou M."/>
        </authorList>
    </citation>
    <scope>NUCLEOTIDE SEQUENCE [LARGE SCALE GENOMIC DNA]</scope>
    <source>
        <strain evidence="12 13">MAFF 302030</strain>
    </source>
</reference>
<sequence>MTMKDAPGTQQQALAVAREELALLDQQAMELRATLTHLQAQVRHTQNHLRELDPANELLEANEALVMRLLHAQDEAASATRALNEIAQSIGIDELTNLPNRGQLLKRIEHTIAHAVRLGDGFAVLFLDLNNFKSINDNLGHRVGDAALKQVAQCLKASVRETDTVSRYGGDEFLVLLNNICSKADVITVVEKIIDALNVTRRIHEHPLSLKVSIGICRFPEDGENPQLLIDQADAAMYRAKRHGAGGFQFHDDPQHHDHDICGQPPRVLVVPAPHAQQQAHLDHLREANEQLVLAALGAQQLQSGAELALQQQQDLLAKVAHELRNPLTPLSMSADLLLRMKSDELPRIQAIIERQVKHMSRLVEDLLDVSRVNAGKLRLDRQPLDLADILQEALDTCRAEIDLRQQQMTVHIPQQPLALYGDSLRLAQIFCNLLGNAVKYTPREGQITLDVKVSAQWVQVTISDSGIGISPTMLPFIFEPYVQDAHAMSFDGNGLGIGLTVVRELVLAHDGEVTAHSDGLGLGSQFVIRLPLLPAP</sequence>
<dbReference type="Pfam" id="PF02518">
    <property type="entry name" value="HATPase_c"/>
    <property type="match status" value="1"/>
</dbReference>
<dbReference type="FunFam" id="1.10.287.130:FF:000001">
    <property type="entry name" value="Two-component sensor histidine kinase"/>
    <property type="match status" value="1"/>
</dbReference>
<reference evidence="12 13" key="1">
    <citation type="journal article" date="2022" name="Int. J. Syst. Evol. Microbiol.">
        <title>Pseudomonas aegrilactucae sp. nov. and Pseudomonas morbosilactucae sp. nov., pathogens causing bacterial rot of lettuce in Japan.</title>
        <authorList>
            <person name="Sawada H."/>
            <person name="Fujikawa T."/>
            <person name="Satou M."/>
        </authorList>
    </citation>
    <scope>NUCLEOTIDE SEQUENCE [LARGE SCALE GENOMIC DNA]</scope>
    <source>
        <strain evidence="12 13">MAFF 302030</strain>
    </source>
</reference>
<dbReference type="EC" id="2.7.13.3" evidence="4"/>
<dbReference type="InterPro" id="IPR003661">
    <property type="entry name" value="HisK_dim/P_dom"/>
</dbReference>
<keyword evidence="5" id="KW-0597">Phosphoprotein</keyword>
<dbReference type="SUPFAM" id="SSF55874">
    <property type="entry name" value="ATPase domain of HSP90 chaperone/DNA topoisomerase II/histidine kinase"/>
    <property type="match status" value="1"/>
</dbReference>
<dbReference type="EMBL" id="JALQCW010000069">
    <property type="protein sequence ID" value="MCK9800726.1"/>
    <property type="molecule type" value="Genomic_DNA"/>
</dbReference>
<evidence type="ECO:0000313" key="13">
    <source>
        <dbReference type="Proteomes" id="UP001155059"/>
    </source>
</evidence>
<comment type="cofactor">
    <cofactor evidence="2">
        <name>Mg(2+)</name>
        <dbReference type="ChEBI" id="CHEBI:18420"/>
    </cofactor>
</comment>
<keyword evidence="8" id="KW-0902">Two-component regulatory system</keyword>
<proteinExistence type="predicted"/>
<dbReference type="InterPro" id="IPR043128">
    <property type="entry name" value="Rev_trsase/Diguanyl_cyclase"/>
</dbReference>
<dbReference type="SMART" id="SM00267">
    <property type="entry name" value="GGDEF"/>
    <property type="match status" value="1"/>
</dbReference>
<evidence type="ECO:0000256" key="4">
    <source>
        <dbReference type="ARBA" id="ARBA00012438"/>
    </source>
</evidence>
<dbReference type="Gene3D" id="1.10.287.130">
    <property type="match status" value="1"/>
</dbReference>
<dbReference type="FunFam" id="3.30.70.270:FF:000001">
    <property type="entry name" value="Diguanylate cyclase domain protein"/>
    <property type="match status" value="1"/>
</dbReference>
<comment type="caution">
    <text evidence="12">The sequence shown here is derived from an EMBL/GenBank/DDBJ whole genome shotgun (WGS) entry which is preliminary data.</text>
</comment>
<dbReference type="PROSITE" id="PS50109">
    <property type="entry name" value="HIS_KIN"/>
    <property type="match status" value="1"/>
</dbReference>
<accession>A0A9X1YZZ6</accession>
<dbReference type="NCBIfam" id="TIGR00254">
    <property type="entry name" value="GGDEF"/>
    <property type="match status" value="1"/>
</dbReference>
<dbReference type="SMART" id="SM00388">
    <property type="entry name" value="HisKA"/>
    <property type="match status" value="1"/>
</dbReference>
<comment type="subcellular location">
    <subcellularLocation>
        <location evidence="3">Cell inner membrane</location>
    </subcellularLocation>
</comment>
<evidence type="ECO:0000256" key="7">
    <source>
        <dbReference type="ARBA" id="ARBA00022777"/>
    </source>
</evidence>
<dbReference type="CDD" id="cd00082">
    <property type="entry name" value="HisKA"/>
    <property type="match status" value="1"/>
</dbReference>
<dbReference type="InterPro" id="IPR036890">
    <property type="entry name" value="HATPase_C_sf"/>
</dbReference>
<dbReference type="InterPro" id="IPR004358">
    <property type="entry name" value="Sig_transdc_His_kin-like_C"/>
</dbReference>
<protein>
    <recommendedName>
        <fullName evidence="4">histidine kinase</fullName>
        <ecNumber evidence="4">2.7.13.3</ecNumber>
    </recommendedName>
</protein>
<dbReference type="InterPro" id="IPR003594">
    <property type="entry name" value="HATPase_dom"/>
</dbReference>
<evidence type="ECO:0000259" key="10">
    <source>
        <dbReference type="PROSITE" id="PS50109"/>
    </source>
</evidence>
<comment type="catalytic activity">
    <reaction evidence="1">
        <text>ATP + protein L-histidine = ADP + protein N-phospho-L-histidine.</text>
        <dbReference type="EC" id="2.7.13.3"/>
    </reaction>
</comment>
<dbReference type="GO" id="GO:0000155">
    <property type="term" value="F:phosphorelay sensor kinase activity"/>
    <property type="evidence" value="ECO:0007669"/>
    <property type="project" value="InterPro"/>
</dbReference>
<dbReference type="GO" id="GO:0005886">
    <property type="term" value="C:plasma membrane"/>
    <property type="evidence" value="ECO:0007669"/>
    <property type="project" value="UniProtKB-SubCell"/>
</dbReference>
<keyword evidence="7" id="KW-0418">Kinase</keyword>
<evidence type="ECO:0000256" key="5">
    <source>
        <dbReference type="ARBA" id="ARBA00022553"/>
    </source>
</evidence>
<gene>
    <name evidence="12" type="ORF">M1B34_24345</name>
</gene>
<dbReference type="SUPFAM" id="SSF55073">
    <property type="entry name" value="Nucleotide cyclase"/>
    <property type="match status" value="1"/>
</dbReference>
<dbReference type="AlphaFoldDB" id="A0A9X1YZZ6"/>
<keyword evidence="6 12" id="KW-0808">Transferase</keyword>